<keyword evidence="1" id="KW-1133">Transmembrane helix</keyword>
<keyword evidence="1" id="KW-0472">Membrane</keyword>
<proteinExistence type="predicted"/>
<sequence length="460" mass="52947">MTLNSYLDNKISELEKTQENKESCPQEFWCNNYSNPDGSLCCFNHWVGLPTRWNKRHPIYKEQQEMIRETLKNKYIVIEKEPKRGITELYLRFSLHQALINKDWNGGQVCIVVGTNTGEAETMISRAKEIVKHKVNINEHYNTKKEFSVSNCLFKAIPADNIDAIRSKTNMKLILVDEAAFFRMIEQQKVRDAVEHYIGGSETFIIFVSTAGEAPEGVMFDILNEENSIYHKIITDYHDGLIPDEQSGTTIFSKEGIENAMKLRSWARNYLHSWHSGEGDIFTHEDVDAIMREFDRFMPGGNRIIAIDPAYGSSKFGVVIGILLGGILYIVFAREYSRQTPTYMISEVERLYKEYHLDICLCDGHYSGEIRDLIDRQVNTQAFAFDTENKSNMINSASDRVISKTVQIHRTLHDLAGQMKASKTDKKGHLDKKRMSLDMLECFCMICERVKTSTIKIIKI</sequence>
<dbReference type="Gene3D" id="3.30.420.240">
    <property type="match status" value="1"/>
</dbReference>
<protein>
    <submittedName>
        <fullName evidence="2">Terminase large subunit</fullName>
    </submittedName>
</protein>
<keyword evidence="1" id="KW-0812">Transmembrane</keyword>
<accession>A0A976YDY9</accession>
<feature type="transmembrane region" description="Helical" evidence="1">
    <location>
        <begin position="316"/>
        <end position="333"/>
    </location>
</feature>
<keyword evidence="3" id="KW-1185">Reference proteome</keyword>
<evidence type="ECO:0000256" key="1">
    <source>
        <dbReference type="SAM" id="Phobius"/>
    </source>
</evidence>
<evidence type="ECO:0000313" key="2">
    <source>
        <dbReference type="EMBL" id="UVF62423.1"/>
    </source>
</evidence>
<organism evidence="2 3">
    <name type="scientific">Nitrososphaeria virus YSH_922147</name>
    <dbReference type="NCBI Taxonomy" id="3071323"/>
    <lineage>
        <taxon>Viruses</taxon>
        <taxon>Duplodnaviria</taxon>
        <taxon>Heunggongvirae</taxon>
        <taxon>Uroviricota</taxon>
        <taxon>Caudoviricetes</taxon>
        <taxon>Juravirales</taxon>
        <taxon>Yangangviridae</taxon>
        <taxon>Mathaucavirus</taxon>
        <taxon>Mathaucavirus yangshanense</taxon>
    </lineage>
</organism>
<evidence type="ECO:0000313" key="3">
    <source>
        <dbReference type="Proteomes" id="UP001156973"/>
    </source>
</evidence>
<dbReference type="Proteomes" id="UP001156973">
    <property type="component" value="Segment"/>
</dbReference>
<dbReference type="EMBL" id="ON649701">
    <property type="protein sequence ID" value="UVF62423.1"/>
    <property type="molecule type" value="Genomic_DNA"/>
</dbReference>
<dbReference type="Gene3D" id="3.40.50.300">
    <property type="entry name" value="P-loop containing nucleotide triphosphate hydrolases"/>
    <property type="match status" value="1"/>
</dbReference>
<name>A0A976YDY9_9CAUD</name>
<dbReference type="InterPro" id="IPR027417">
    <property type="entry name" value="P-loop_NTPase"/>
</dbReference>
<dbReference type="KEGG" id="vg:80544974"/>
<reference evidence="2 3" key="1">
    <citation type="submission" date="2022-05" db="EMBL/GenBank/DDBJ databases">
        <title>Diverse viruses of marine archaea discovered using metagenomics.</title>
        <authorList>
            <person name="Zhou Y."/>
        </authorList>
    </citation>
    <scope>NUCLEOTIDE SEQUENCE [LARGE SCALE GENOMIC DNA]</scope>
    <source>
        <strain evidence="2">YSH_922147</strain>
    </source>
</reference>